<evidence type="ECO:0000313" key="2">
    <source>
        <dbReference type="Proteomes" id="UP000692954"/>
    </source>
</evidence>
<sequence length="196" mass="23221">MFKSKMIENEKVLQYALNHQLPIVQVLLNSSIPKEQRLLCTECLDNADFEGKVIGFKKIIQMIEEQQNQKMNLMESMIIQNIKQVESFHSLISQMKSNIILQLEQLSSILKDWITNLQSIGLKYSQYSFHEELEIQSKKQQYQIQSNFIHQRHQNRIQQLFQGCIQIGVIQLILRIQQMQTNTIRSLNRYIKIRIS</sequence>
<dbReference type="Proteomes" id="UP000692954">
    <property type="component" value="Unassembled WGS sequence"/>
</dbReference>
<dbReference type="EMBL" id="CAJJDN010000459">
    <property type="protein sequence ID" value="CAD8131304.1"/>
    <property type="molecule type" value="Genomic_DNA"/>
</dbReference>
<comment type="caution">
    <text evidence="1">The sequence shown here is derived from an EMBL/GenBank/DDBJ whole genome shotgun (WGS) entry which is preliminary data.</text>
</comment>
<organism evidence="1 2">
    <name type="scientific">Paramecium sonneborni</name>
    <dbReference type="NCBI Taxonomy" id="65129"/>
    <lineage>
        <taxon>Eukaryota</taxon>
        <taxon>Sar</taxon>
        <taxon>Alveolata</taxon>
        <taxon>Ciliophora</taxon>
        <taxon>Intramacronucleata</taxon>
        <taxon>Oligohymenophorea</taxon>
        <taxon>Peniculida</taxon>
        <taxon>Parameciidae</taxon>
        <taxon>Paramecium</taxon>
    </lineage>
</organism>
<accession>A0A8S1RY02</accession>
<evidence type="ECO:0000313" key="1">
    <source>
        <dbReference type="EMBL" id="CAD8131304.1"/>
    </source>
</evidence>
<keyword evidence="2" id="KW-1185">Reference proteome</keyword>
<gene>
    <name evidence="1" type="ORF">PSON_ATCC_30995.1.T4590001</name>
</gene>
<dbReference type="AlphaFoldDB" id="A0A8S1RY02"/>
<name>A0A8S1RY02_9CILI</name>
<protein>
    <submittedName>
        <fullName evidence="1">Uncharacterized protein</fullName>
    </submittedName>
</protein>
<reference evidence="1" key="1">
    <citation type="submission" date="2021-01" db="EMBL/GenBank/DDBJ databases">
        <authorList>
            <consortium name="Genoscope - CEA"/>
            <person name="William W."/>
        </authorList>
    </citation>
    <scope>NUCLEOTIDE SEQUENCE</scope>
</reference>
<proteinExistence type="predicted"/>